<evidence type="ECO:0000256" key="1">
    <source>
        <dbReference type="SAM" id="SignalP"/>
    </source>
</evidence>
<reference evidence="3" key="1">
    <citation type="journal article" date="2019" name="Int. J. Syst. Evol. Microbiol.">
        <title>Halobacteriovorax valvorus sp. nov., a novel prokaryotic predator isolated from coastal seawater of China.</title>
        <authorList>
            <person name="Chen M.-X."/>
        </authorList>
    </citation>
    <scope>NUCLEOTIDE SEQUENCE [LARGE SCALE GENOMIC DNA]</scope>
    <source>
        <strain evidence="3">BL9</strain>
    </source>
</reference>
<evidence type="ECO:0008006" key="4">
    <source>
        <dbReference type="Google" id="ProtNLM"/>
    </source>
</evidence>
<accession>A0ABY0IFS9</accession>
<organism evidence="2 3">
    <name type="scientific">Halobacteriovorax vibrionivorans</name>
    <dbReference type="NCBI Taxonomy" id="2152716"/>
    <lineage>
        <taxon>Bacteria</taxon>
        <taxon>Pseudomonadati</taxon>
        <taxon>Bdellovibrionota</taxon>
        <taxon>Bacteriovoracia</taxon>
        <taxon>Bacteriovoracales</taxon>
        <taxon>Halobacteriovoraceae</taxon>
        <taxon>Halobacteriovorax</taxon>
    </lineage>
</organism>
<gene>
    <name evidence="2" type="ORF">DAY19_08885</name>
</gene>
<evidence type="ECO:0000313" key="3">
    <source>
        <dbReference type="Proteomes" id="UP000443582"/>
    </source>
</evidence>
<protein>
    <recommendedName>
        <fullName evidence="4">Lipoprotein</fullName>
    </recommendedName>
</protein>
<comment type="caution">
    <text evidence="2">The sequence shown here is derived from an EMBL/GenBank/DDBJ whole genome shotgun (WGS) entry which is preliminary data.</text>
</comment>
<feature type="signal peptide" evidence="1">
    <location>
        <begin position="1"/>
        <end position="20"/>
    </location>
</feature>
<dbReference type="EMBL" id="QDKL01000002">
    <property type="protein sequence ID" value="RZF21794.1"/>
    <property type="molecule type" value="Genomic_DNA"/>
</dbReference>
<dbReference type="Proteomes" id="UP000443582">
    <property type="component" value="Unassembled WGS sequence"/>
</dbReference>
<dbReference type="PROSITE" id="PS51257">
    <property type="entry name" value="PROKAR_LIPOPROTEIN"/>
    <property type="match status" value="1"/>
</dbReference>
<dbReference type="RefSeq" id="WP_133296929.1">
    <property type="nucleotide sequence ID" value="NZ_QDKL01000002.1"/>
</dbReference>
<evidence type="ECO:0000313" key="2">
    <source>
        <dbReference type="EMBL" id="RZF21794.1"/>
    </source>
</evidence>
<keyword evidence="1" id="KW-0732">Signal</keyword>
<feature type="chain" id="PRO_5046170649" description="Lipoprotein" evidence="1">
    <location>
        <begin position="21"/>
        <end position="172"/>
    </location>
</feature>
<keyword evidence="3" id="KW-1185">Reference proteome</keyword>
<name>A0ABY0IFS9_9BACT</name>
<sequence>MKMLKLIVIFTLLFSCSSYEQFEQLVEESEMPAKTYKANFNQTWQAVLEIMQQYDISVKNQEAGTIKTRWINNTSQVNFSDAFGSKEMVKAAQFKLVINVIKGYRGKSEVSKVSIYRRQMIEKDFLQGWRVVRSDGILEKTILYRIDRILKREKMIKGIEEQKAREAEKELF</sequence>
<proteinExistence type="predicted"/>